<feature type="region of interest" description="Disordered" evidence="1">
    <location>
        <begin position="1"/>
        <end position="73"/>
    </location>
</feature>
<protein>
    <submittedName>
        <fullName evidence="2">Uncharacterized protein</fullName>
    </submittedName>
</protein>
<proteinExistence type="predicted"/>
<comment type="caution">
    <text evidence="2">The sequence shown here is derived from an EMBL/GenBank/DDBJ whole genome shotgun (WGS) entry which is preliminary data.</text>
</comment>
<reference evidence="2" key="1">
    <citation type="submission" date="2023-08" db="EMBL/GenBank/DDBJ databases">
        <title>Reference Genome Resource for the Citrus Pathogen Phytophthora citrophthora.</title>
        <authorList>
            <person name="Moller H."/>
            <person name="Coetzee B."/>
            <person name="Rose L.J."/>
            <person name="Van Niekerk J.M."/>
        </authorList>
    </citation>
    <scope>NUCLEOTIDE SEQUENCE</scope>
    <source>
        <strain evidence="2">STE-U-9442</strain>
    </source>
</reference>
<keyword evidence="3" id="KW-1185">Reference proteome</keyword>
<accession>A0AAD9LQU1</accession>
<dbReference type="EMBL" id="JASMQC010000005">
    <property type="protein sequence ID" value="KAK1945021.1"/>
    <property type="molecule type" value="Genomic_DNA"/>
</dbReference>
<dbReference type="Proteomes" id="UP001259832">
    <property type="component" value="Unassembled WGS sequence"/>
</dbReference>
<evidence type="ECO:0000256" key="1">
    <source>
        <dbReference type="SAM" id="MobiDB-lite"/>
    </source>
</evidence>
<evidence type="ECO:0000313" key="2">
    <source>
        <dbReference type="EMBL" id="KAK1945021.1"/>
    </source>
</evidence>
<dbReference type="AlphaFoldDB" id="A0AAD9LQU1"/>
<name>A0AAD9LQU1_9STRA</name>
<organism evidence="2 3">
    <name type="scientific">Phytophthora citrophthora</name>
    <dbReference type="NCBI Taxonomy" id="4793"/>
    <lineage>
        <taxon>Eukaryota</taxon>
        <taxon>Sar</taxon>
        <taxon>Stramenopiles</taxon>
        <taxon>Oomycota</taxon>
        <taxon>Peronosporomycetes</taxon>
        <taxon>Peronosporales</taxon>
        <taxon>Peronosporaceae</taxon>
        <taxon>Phytophthora</taxon>
    </lineage>
</organism>
<evidence type="ECO:0000313" key="3">
    <source>
        <dbReference type="Proteomes" id="UP001259832"/>
    </source>
</evidence>
<gene>
    <name evidence="2" type="ORF">P3T76_003554</name>
</gene>
<sequence>MCGRSKPDTEGEATSKLETIDGQRATCTDDRLIEELTDRTSRNAKETDAREQQEDGGGGNTDSRGEMEEANGTNYQPNRFEIVRFYLARMAAPEYLPEVIVISDNENGDEKESNSNTMNSFSWTDVANRLLLMAKSRELRDNEQTMKSLLLDLGIKPTAELRNSLHNTCEILGELLALSRGNNRRYRACEDLVLVVCEVLSLMQTTTCKAMATPNPPIKEEGVLAMDKWRSLVEGLARSPDSRAYAIDATMSHLETLMGKSVGDKVENESKECVQTGELTFMILDIMSNCTGDIQARFQGNNEAYQSVEHHLRDTKLHGHFYSAARRLVNIVPLVMSNQNGKIHETTAGKLGRDMLVQLESFGAALQTVMLKITQCHGYQAIATPDRSELLRLARCLEAFWLIYRNWLPTVVLETYTRRFEVLLESSKQLECPIGNALSRVCANAWAIDITYSPRLEG</sequence>
<feature type="compositionally biased region" description="Basic and acidic residues" evidence="1">
    <location>
        <begin position="1"/>
        <end position="53"/>
    </location>
</feature>